<dbReference type="SUPFAM" id="SSF102712">
    <property type="entry name" value="JAB1/MPN domain"/>
    <property type="match status" value="1"/>
</dbReference>
<accession>A0A4Q4TSY5</accession>
<dbReference type="Gene3D" id="3.40.140.10">
    <property type="entry name" value="Cytidine Deaminase, domain 2"/>
    <property type="match status" value="1"/>
</dbReference>
<evidence type="ECO:0000256" key="9">
    <source>
        <dbReference type="SAM" id="MobiDB-lite"/>
    </source>
</evidence>
<dbReference type="SUPFAM" id="SSF140856">
    <property type="entry name" value="USP8 N-terminal domain-like"/>
    <property type="match status" value="1"/>
</dbReference>
<dbReference type="STRING" id="155417.A0A4Q4TSY5"/>
<comment type="similarity">
    <text evidence="2">Belongs to the peptidase M67C family.</text>
</comment>
<dbReference type="GO" id="GO:0070536">
    <property type="term" value="P:protein K63-linked deubiquitination"/>
    <property type="evidence" value="ECO:0007669"/>
    <property type="project" value="InterPro"/>
</dbReference>
<feature type="compositionally biased region" description="Basic and acidic residues" evidence="9">
    <location>
        <begin position="280"/>
        <end position="290"/>
    </location>
</feature>
<dbReference type="PROSITE" id="PS50249">
    <property type="entry name" value="MPN"/>
    <property type="match status" value="1"/>
</dbReference>
<dbReference type="GO" id="GO:0061578">
    <property type="term" value="F:K63-linked deubiquitinase activity"/>
    <property type="evidence" value="ECO:0007669"/>
    <property type="project" value="InterPro"/>
</dbReference>
<dbReference type="FunFam" id="3.40.140.10:FF:000033">
    <property type="entry name" value="AMSH-like protease sst2"/>
    <property type="match status" value="1"/>
</dbReference>
<dbReference type="Pfam" id="PF08969">
    <property type="entry name" value="USP8_dimer"/>
    <property type="match status" value="1"/>
</dbReference>
<dbReference type="Proteomes" id="UP000293360">
    <property type="component" value="Unassembled WGS sequence"/>
</dbReference>
<dbReference type="OrthoDB" id="3640at2759"/>
<sequence>MDSTTSLPNRPLTVKEISDRAQAFELNTNIPLKAWLRTAHTLNNEGDIYLRERNFAQAYLLYFRYSVLLAERLRKHPEFKTPEGRKAAKVPLQNLQAVLSNLEKIKPFIERDYRKWEVDEEKRKELRGQRSTEPTDPRPLPPYEQHASRDPALVSRTTLLDASENQELAVELAQKEIRRRDADKRATRQAGISAEEEQTRRIAGFWDDWTADLAESQADDEETFRRQMESTRRRLDHSDDYQPNEVQVREDHRPPTAPIDGRSRSYHYPSISKSQPVRYDPQKPSERTDPSSHPPRPPKEFLHEPYEAKSSRHHTPLPPALPAKEQIWPERASLTPEPSRDLPKLPPKVREISSAPAKDKQQRVTFKPAAYLENGEPLRSVFLPAALRQHFLKIAADNTRRGLEMCGILCGTAVNNALFISKLVIPEQICTSDTCETENETSLLDYCIENDLLILGWIHTHPTQTCFMSSRDLHTQASYQIMLKESVAIVCAPRFEPSYGIFRLTNPPGLNHVLQCTQQATFHQHSIDNLYTAAGKPPGHVHETEKLAFEVQDLRPGFLTSNSTKSNSTAPRKDF</sequence>
<evidence type="ECO:0000259" key="10">
    <source>
        <dbReference type="PROSITE" id="PS50249"/>
    </source>
</evidence>
<comment type="cofactor">
    <cofactor evidence="1">
        <name>Zn(2+)</name>
        <dbReference type="ChEBI" id="CHEBI:29105"/>
    </cofactor>
</comment>
<dbReference type="PANTHER" id="PTHR12947">
    <property type="entry name" value="AMSH-LIKE PROTEASE"/>
    <property type="match status" value="1"/>
</dbReference>
<evidence type="ECO:0000256" key="3">
    <source>
        <dbReference type="ARBA" id="ARBA00022670"/>
    </source>
</evidence>
<dbReference type="AlphaFoldDB" id="A0A4Q4TSY5"/>
<feature type="domain" description="MPN" evidence="10">
    <location>
        <begin position="380"/>
        <end position="511"/>
    </location>
</feature>
<evidence type="ECO:0000256" key="8">
    <source>
        <dbReference type="ARBA" id="ARBA00023049"/>
    </source>
</evidence>
<evidence type="ECO:0000313" key="11">
    <source>
        <dbReference type="EMBL" id="RYP08583.1"/>
    </source>
</evidence>
<name>A0A4Q4TSY5_9PEZI</name>
<feature type="region of interest" description="Disordered" evidence="9">
    <location>
        <begin position="120"/>
        <end position="151"/>
    </location>
</feature>
<dbReference type="GO" id="GO:0046872">
    <property type="term" value="F:metal ion binding"/>
    <property type="evidence" value="ECO:0007669"/>
    <property type="project" value="UniProtKB-KW"/>
</dbReference>
<dbReference type="InterPro" id="IPR015063">
    <property type="entry name" value="USP8_dimer"/>
</dbReference>
<dbReference type="Gene3D" id="1.20.58.80">
    <property type="entry name" value="Phosphotransferase system, lactose/cellobiose-type IIA subunit"/>
    <property type="match status" value="1"/>
</dbReference>
<gene>
    <name evidence="11" type="ORF">DL764_001818</name>
</gene>
<evidence type="ECO:0000256" key="4">
    <source>
        <dbReference type="ARBA" id="ARBA00022723"/>
    </source>
</evidence>
<dbReference type="GO" id="GO:0005768">
    <property type="term" value="C:endosome"/>
    <property type="evidence" value="ECO:0007669"/>
    <property type="project" value="TreeGrafter"/>
</dbReference>
<dbReference type="GO" id="GO:0140492">
    <property type="term" value="F:metal-dependent deubiquitinase activity"/>
    <property type="evidence" value="ECO:0007669"/>
    <property type="project" value="InterPro"/>
</dbReference>
<evidence type="ECO:0000256" key="7">
    <source>
        <dbReference type="ARBA" id="ARBA00022833"/>
    </source>
</evidence>
<keyword evidence="5" id="KW-0833">Ubl conjugation pathway</keyword>
<dbReference type="InterPro" id="IPR000555">
    <property type="entry name" value="JAMM/MPN+_dom"/>
</dbReference>
<evidence type="ECO:0000256" key="2">
    <source>
        <dbReference type="ARBA" id="ARBA00010981"/>
    </source>
</evidence>
<feature type="region of interest" description="Disordered" evidence="9">
    <location>
        <begin position="217"/>
        <end position="302"/>
    </location>
</feature>
<keyword evidence="4" id="KW-0479">Metal-binding</keyword>
<dbReference type="GO" id="GO:0006508">
    <property type="term" value="P:proteolysis"/>
    <property type="evidence" value="ECO:0007669"/>
    <property type="project" value="UniProtKB-KW"/>
</dbReference>
<evidence type="ECO:0000313" key="12">
    <source>
        <dbReference type="Proteomes" id="UP000293360"/>
    </source>
</evidence>
<dbReference type="EMBL" id="QJNU01000058">
    <property type="protein sequence ID" value="RYP08583.1"/>
    <property type="molecule type" value="Genomic_DNA"/>
</dbReference>
<proteinExistence type="inferred from homology"/>
<dbReference type="Pfam" id="PF01398">
    <property type="entry name" value="JAB"/>
    <property type="match status" value="1"/>
</dbReference>
<organism evidence="11 12">
    <name type="scientific">Monosporascus ibericus</name>
    <dbReference type="NCBI Taxonomy" id="155417"/>
    <lineage>
        <taxon>Eukaryota</taxon>
        <taxon>Fungi</taxon>
        <taxon>Dikarya</taxon>
        <taxon>Ascomycota</taxon>
        <taxon>Pezizomycotina</taxon>
        <taxon>Sordariomycetes</taxon>
        <taxon>Xylariomycetidae</taxon>
        <taxon>Xylariales</taxon>
        <taxon>Xylariales incertae sedis</taxon>
        <taxon>Monosporascus</taxon>
    </lineage>
</organism>
<comment type="caution">
    <text evidence="11">The sequence shown here is derived from an EMBL/GenBank/DDBJ whole genome shotgun (WGS) entry which is preliminary data.</text>
</comment>
<evidence type="ECO:0000256" key="5">
    <source>
        <dbReference type="ARBA" id="ARBA00022786"/>
    </source>
</evidence>
<protein>
    <recommendedName>
        <fullName evidence="10">MPN domain-containing protein</fullName>
    </recommendedName>
</protein>
<keyword evidence="12" id="KW-1185">Reference proteome</keyword>
<dbReference type="GO" id="GO:0016020">
    <property type="term" value="C:membrane"/>
    <property type="evidence" value="ECO:0007669"/>
    <property type="project" value="TreeGrafter"/>
</dbReference>
<evidence type="ECO:0000256" key="6">
    <source>
        <dbReference type="ARBA" id="ARBA00022801"/>
    </source>
</evidence>
<feature type="compositionally biased region" description="Basic and acidic residues" evidence="9">
    <location>
        <begin position="223"/>
        <end position="240"/>
    </location>
</feature>
<evidence type="ECO:0000256" key="1">
    <source>
        <dbReference type="ARBA" id="ARBA00001947"/>
    </source>
</evidence>
<dbReference type="InterPro" id="IPR044098">
    <property type="entry name" value="STAMBP/STALP-like_MPN"/>
</dbReference>
<keyword evidence="8" id="KW-0482">Metalloprotease</keyword>
<keyword evidence="3" id="KW-0645">Protease</keyword>
<dbReference type="PANTHER" id="PTHR12947:SF13">
    <property type="entry name" value="FI19924P1"/>
    <property type="match status" value="1"/>
</dbReference>
<reference evidence="11 12" key="1">
    <citation type="submission" date="2018-06" db="EMBL/GenBank/DDBJ databases">
        <title>Complete Genomes of Monosporascus.</title>
        <authorList>
            <person name="Robinson A.J."/>
            <person name="Natvig D.O."/>
        </authorList>
    </citation>
    <scope>NUCLEOTIDE SEQUENCE [LARGE SCALE GENOMIC DNA]</scope>
    <source>
        <strain evidence="11 12">CBS 110550</strain>
    </source>
</reference>
<dbReference type="CDD" id="cd08066">
    <property type="entry name" value="MPN_AMSH_like"/>
    <property type="match status" value="1"/>
</dbReference>
<keyword evidence="6" id="KW-0378">Hydrolase</keyword>
<dbReference type="InterPro" id="IPR037518">
    <property type="entry name" value="MPN"/>
</dbReference>
<feature type="compositionally biased region" description="Basic and acidic residues" evidence="9">
    <location>
        <begin position="120"/>
        <end position="136"/>
    </location>
</feature>
<keyword evidence="7" id="KW-0862">Zinc</keyword>
<dbReference type="SMART" id="SM00232">
    <property type="entry name" value="JAB_MPN"/>
    <property type="match status" value="1"/>
</dbReference>